<dbReference type="Pfam" id="PF01019">
    <property type="entry name" value="G_glu_transpept"/>
    <property type="match status" value="1"/>
</dbReference>
<keyword evidence="2" id="KW-1185">Reference proteome</keyword>
<dbReference type="PANTHER" id="PTHR43881:SF1">
    <property type="entry name" value="GAMMA-GLUTAMYLTRANSPEPTIDASE (AFU_ORTHOLOGUE AFUA_4G13580)"/>
    <property type="match status" value="1"/>
</dbReference>
<dbReference type="AlphaFoldDB" id="A0A060LZL3"/>
<dbReference type="PANTHER" id="PTHR43881">
    <property type="entry name" value="GAMMA-GLUTAMYLTRANSPEPTIDASE (AFU_ORTHOLOGUE AFUA_4G13580)"/>
    <property type="match status" value="1"/>
</dbReference>
<gene>
    <name evidence="1" type="ORF">BleG1_1150</name>
</gene>
<dbReference type="EMBL" id="CP003923">
    <property type="protein sequence ID" value="AIC93753.1"/>
    <property type="molecule type" value="Genomic_DNA"/>
</dbReference>
<proteinExistence type="predicted"/>
<dbReference type="InterPro" id="IPR052896">
    <property type="entry name" value="GGT-like_enzyme"/>
</dbReference>
<name>A0A060LZL3_9BACI</name>
<evidence type="ECO:0000313" key="1">
    <source>
        <dbReference type="EMBL" id="AIC93753.1"/>
    </source>
</evidence>
<sequence>MQFDPHYHPYPSTTMPIYAKKGMVATSQPIAAQVGRDILKQGGNAVDAAIATAACLTVVEPCSNGIGGDAFAIVWLDGAIYGLNGSGPSPEALTIEEVKQLGFDSMPTTGLMPVTVPGAPASWASLSERFGKLSLLDVLQPAIDIAEEGFAVTPTISRQWKMSYNRFKKQHTAEEFTAWFDTFSLHNRAPEPGEIWRSPNHAKTLRLIGETNGRAFYEGELADQIDAFFKKHNGYLRKEDLAAYEPEWVQPIRTNYKGYDVWEIPPNGQGLIALIALNILEALEIGEKESVETYHKQIEAIKLAFADGKAYITDEGHMSVPTASLLNKTYAAKRAAEIKDQATLPTVGKPVGSGTVYLCTADEEGNMVSFIQSNYMGFGSGLVVPDTGVSLQNRGHAFSLDVNHDNALAPKKRPYHTIIPGFLSKDEKGIGPFGVMGGFMQPQGHVQVVMNTIDFLLHPQAALDSPRWQWTEGNKVLLEPTFPRHIAEGLARKGHEISVANDVISFGRGQIIWKDEAKGSYVGGMETRTDSAISSL</sequence>
<dbReference type="Gene3D" id="1.10.246.230">
    <property type="match status" value="1"/>
</dbReference>
<accession>A0A060LZL3</accession>
<dbReference type="KEGG" id="ble:BleG1_1150"/>
<evidence type="ECO:0000313" key="2">
    <source>
        <dbReference type="Proteomes" id="UP000027142"/>
    </source>
</evidence>
<organism evidence="1 2">
    <name type="scientific">Shouchella lehensis G1</name>
    <dbReference type="NCBI Taxonomy" id="1246626"/>
    <lineage>
        <taxon>Bacteria</taxon>
        <taxon>Bacillati</taxon>
        <taxon>Bacillota</taxon>
        <taxon>Bacilli</taxon>
        <taxon>Bacillales</taxon>
        <taxon>Bacillaceae</taxon>
        <taxon>Shouchella</taxon>
    </lineage>
</organism>
<dbReference type="eggNOG" id="COG0405">
    <property type="taxonomic scope" value="Bacteria"/>
</dbReference>
<reference evidence="1 2" key="1">
    <citation type="journal article" date="2014" name="Gene">
        <title>A comparative genomic analysis of the alkalitolerant soil bacterium Bacillus lehensis G1.</title>
        <authorList>
            <person name="Noor Y.M."/>
            <person name="Samsulrizal N.H."/>
            <person name="Jema'on N.A."/>
            <person name="Low K.O."/>
            <person name="Ramli A.N."/>
            <person name="Alias N.I."/>
            <person name="Damis S.I."/>
            <person name="Fuzi S.F."/>
            <person name="Isa M.N."/>
            <person name="Murad A.M."/>
            <person name="Raih M.F."/>
            <person name="Bakar F.D."/>
            <person name="Najimudin N."/>
            <person name="Mahadi N.M."/>
            <person name="Illias R.M."/>
        </authorList>
    </citation>
    <scope>NUCLEOTIDE SEQUENCE [LARGE SCALE GENOMIC DNA]</scope>
    <source>
        <strain evidence="1 2">G1</strain>
    </source>
</reference>
<dbReference type="InterPro" id="IPR043137">
    <property type="entry name" value="GGT_ssub_C"/>
</dbReference>
<dbReference type="InterPro" id="IPR029055">
    <property type="entry name" value="Ntn_hydrolases_N"/>
</dbReference>
<dbReference type="PRINTS" id="PR01210">
    <property type="entry name" value="GGTRANSPTASE"/>
</dbReference>
<dbReference type="STRING" id="1246626.BleG1_1150"/>
<dbReference type="OrthoDB" id="9781342at2"/>
<protein>
    <submittedName>
        <fullName evidence="1">Gamma-glutamyltranspeptidase</fullName>
    </submittedName>
</protein>
<dbReference type="Proteomes" id="UP000027142">
    <property type="component" value="Chromosome"/>
</dbReference>
<dbReference type="HOGENOM" id="CLU_014813_3_1_9"/>
<dbReference type="RefSeq" id="WP_038478232.1">
    <property type="nucleotide sequence ID" value="NZ_CP003923.1"/>
</dbReference>
<dbReference type="SUPFAM" id="SSF56235">
    <property type="entry name" value="N-terminal nucleophile aminohydrolases (Ntn hydrolases)"/>
    <property type="match status" value="1"/>
</dbReference>
<dbReference type="PATRIC" id="fig|1246626.3.peg.1154"/>
<dbReference type="Gene3D" id="3.60.20.40">
    <property type="match status" value="1"/>
</dbReference>